<name>A0AAD0QWR4_PSEDL</name>
<sequence length="95" mass="10221">MGESIYRQIGGMRLVVMSDLHIEFHAMQLLNPCGYDVASLAGDIHTQVSRHTCEIRLLRSQADATKRPMSMGGTDLVPVGLIAGAGQRGWAIANG</sequence>
<organism evidence="1 2">
    <name type="scientific">Pseudomonas plecoglossicida</name>
    <dbReference type="NCBI Taxonomy" id="70775"/>
    <lineage>
        <taxon>Bacteria</taxon>
        <taxon>Pseudomonadati</taxon>
        <taxon>Pseudomonadota</taxon>
        <taxon>Gammaproteobacteria</taxon>
        <taxon>Pseudomonadales</taxon>
        <taxon>Pseudomonadaceae</taxon>
        <taxon>Pseudomonas</taxon>
    </lineage>
</organism>
<dbReference type="Proteomes" id="UP000256503">
    <property type="component" value="Chromosome"/>
</dbReference>
<evidence type="ECO:0000313" key="2">
    <source>
        <dbReference type="Proteomes" id="UP000256503"/>
    </source>
</evidence>
<dbReference type="AlphaFoldDB" id="A0AAD0QWR4"/>
<protein>
    <submittedName>
        <fullName evidence="1">Uncharacterized protein</fullName>
    </submittedName>
</protein>
<reference evidence="1 2" key="1">
    <citation type="submission" date="2018-07" db="EMBL/GenBank/DDBJ databases">
        <title>Complete genome sequence of a Pseudomonas plecoglossicida strain pathogenic to the marine fish, Larimichthys crocea.</title>
        <authorList>
            <person name="Tao Z."/>
        </authorList>
    </citation>
    <scope>NUCLEOTIDE SEQUENCE [LARGE SCALE GENOMIC DNA]</scope>
    <source>
        <strain evidence="1 2">XSDHY-P</strain>
    </source>
</reference>
<gene>
    <name evidence="1" type="ORF">DVB73_15480</name>
</gene>
<proteinExistence type="predicted"/>
<accession>A0AAD0QWR4</accession>
<dbReference type="EMBL" id="CP031146">
    <property type="protein sequence ID" value="AXM97088.1"/>
    <property type="molecule type" value="Genomic_DNA"/>
</dbReference>
<evidence type="ECO:0000313" key="1">
    <source>
        <dbReference type="EMBL" id="AXM97088.1"/>
    </source>
</evidence>